<dbReference type="OrthoDB" id="9797551at2"/>
<reference evidence="4" key="1">
    <citation type="submission" date="2010-12" db="EMBL/GenBank/DDBJ databases">
        <title>Complete sequence of chromosome 2 of Asticcacaulis excentricus CB 48.</title>
        <authorList>
            <consortium name="US DOE Joint Genome Institute"/>
            <person name="Lucas S."/>
            <person name="Copeland A."/>
            <person name="Lapidus A."/>
            <person name="Cheng J.-F."/>
            <person name="Bruce D."/>
            <person name="Goodwin L."/>
            <person name="Pitluck S."/>
            <person name="Teshima H."/>
            <person name="Davenport K."/>
            <person name="Detter J.C."/>
            <person name="Han C."/>
            <person name="Tapia R."/>
            <person name="Land M."/>
            <person name="Hauser L."/>
            <person name="Jeffries C."/>
            <person name="Kyrpides N."/>
            <person name="Ivanova N."/>
            <person name="Ovchinnikova G."/>
            <person name="Brun Y.V."/>
            <person name="Woyke T."/>
        </authorList>
    </citation>
    <scope>NUCLEOTIDE SEQUENCE [LARGE SCALE GENOMIC DNA]</scope>
    <source>
        <strain evidence="4">ATCC 15261 / DSM 4724 / KCTC 12464 / NCIMB 9791 / VKM B-1370 / CB 48</strain>
    </source>
</reference>
<dbReference type="PANTHER" id="PTHR33279:SF6">
    <property type="entry name" value="SULFUR CARRIER PROTEIN YEDF-RELATED"/>
    <property type="match status" value="1"/>
</dbReference>
<dbReference type="Proteomes" id="UP000001492">
    <property type="component" value="Chromosome 2"/>
</dbReference>
<evidence type="ECO:0000256" key="1">
    <source>
        <dbReference type="ARBA" id="ARBA00008984"/>
    </source>
</evidence>
<dbReference type="KEGG" id="aex:Astex_2882"/>
<dbReference type="Pfam" id="PF01206">
    <property type="entry name" value="TusA"/>
    <property type="match status" value="1"/>
</dbReference>
<accession>E8RSP8</accession>
<dbReference type="InterPro" id="IPR001455">
    <property type="entry name" value="TusA-like"/>
</dbReference>
<gene>
    <name evidence="3" type="ordered locus">Astex_2882</name>
</gene>
<organism evidence="3 4">
    <name type="scientific">Asticcacaulis excentricus (strain ATCC 15261 / DSM 4724 / KCTC 12464 / NCIMB 9791 / VKM B-1370 / CB 48)</name>
    <dbReference type="NCBI Taxonomy" id="573065"/>
    <lineage>
        <taxon>Bacteria</taxon>
        <taxon>Pseudomonadati</taxon>
        <taxon>Pseudomonadota</taxon>
        <taxon>Alphaproteobacteria</taxon>
        <taxon>Caulobacterales</taxon>
        <taxon>Caulobacteraceae</taxon>
        <taxon>Asticcacaulis</taxon>
    </lineage>
</organism>
<dbReference type="PANTHER" id="PTHR33279">
    <property type="entry name" value="SULFUR CARRIER PROTEIN YEDF-RELATED"/>
    <property type="match status" value="1"/>
</dbReference>
<evidence type="ECO:0000313" key="4">
    <source>
        <dbReference type="Proteomes" id="UP000001492"/>
    </source>
</evidence>
<dbReference type="HOGENOM" id="CLU_165255_5_1_5"/>
<evidence type="ECO:0000313" key="3">
    <source>
        <dbReference type="EMBL" id="ADU14519.1"/>
    </source>
</evidence>
<sequence>MTPTEPPSLLIDARGHRCPVPTLRLRKALAEQPGAVITLLADDPMAQIDVPHFCQQNGFLLIASEAEDTHRRFIVRR</sequence>
<protein>
    <submittedName>
        <fullName evidence="3">SirA-like domain-containing protein</fullName>
    </submittedName>
</protein>
<feature type="domain" description="UPF0033" evidence="2">
    <location>
        <begin position="11"/>
        <end position="77"/>
    </location>
</feature>
<comment type="similarity">
    <text evidence="1">Belongs to the sulfur carrier protein TusA family.</text>
</comment>
<dbReference type="CDD" id="cd00291">
    <property type="entry name" value="SirA_YedF_YeeD"/>
    <property type="match status" value="1"/>
</dbReference>
<dbReference type="Gene3D" id="3.30.110.40">
    <property type="entry name" value="TusA-like domain"/>
    <property type="match status" value="1"/>
</dbReference>
<name>E8RSP8_ASTEC</name>
<dbReference type="EMBL" id="CP002396">
    <property type="protein sequence ID" value="ADU14519.1"/>
    <property type="molecule type" value="Genomic_DNA"/>
</dbReference>
<dbReference type="eggNOG" id="COG0425">
    <property type="taxonomic scope" value="Bacteria"/>
</dbReference>
<evidence type="ECO:0000259" key="2">
    <source>
        <dbReference type="Pfam" id="PF01206"/>
    </source>
</evidence>
<keyword evidence="4" id="KW-1185">Reference proteome</keyword>
<dbReference type="AlphaFoldDB" id="E8RSP8"/>
<dbReference type="RefSeq" id="WP_013480343.1">
    <property type="nucleotide sequence ID" value="NC_014817.1"/>
</dbReference>
<dbReference type="InterPro" id="IPR036868">
    <property type="entry name" value="TusA-like_sf"/>
</dbReference>
<dbReference type="SUPFAM" id="SSF64307">
    <property type="entry name" value="SirA-like"/>
    <property type="match status" value="1"/>
</dbReference>
<dbReference type="STRING" id="573065.Astex_2882"/>
<proteinExistence type="inferred from homology"/>